<dbReference type="InterPro" id="IPR023210">
    <property type="entry name" value="NADP_OxRdtase_dom"/>
</dbReference>
<dbReference type="PANTHER" id="PTHR43625:SF40">
    <property type="entry name" value="ALDO-KETO REDUCTASE YAKC [NADP(+)]"/>
    <property type="match status" value="1"/>
</dbReference>
<dbReference type="InterPro" id="IPR050791">
    <property type="entry name" value="Aldo-Keto_reductase"/>
</dbReference>
<sequence>MCVQLSSSTAVLFFSWILRLIRFDMPAQLPTRKIGNTDVTAIGFGGMRLSIQVYGQFPPDEERLKLLDAVYENGCLNWDTADVYGDSEELFGRWFKRTGKRNEIFLATKFGLRMQGGRLVNGDPEYVKEAFEKSLKRLGVDHIDLYYLHRPDPTVPIEKTVAAMAEFVKQGKVKYLGLSECSANTLRRAHAVHPISAVQTEYSPFMLDIEDEKIGLLKTAKELGISIVAYSPLGRGMLTGRYKGPEDFEEGDWRGTIPRYSKENFPNILKLVDGLKKIGERHNATAGQVALAWLLAQDEKIIPIPGTTKEKYLKENLGALNVELTPAEIQEVREVARKADATQGQRYEDFMMAVLYGDTPALEN</sequence>
<gene>
    <name evidence="4" type="ORF">GFSPODELE1_LOCUS4231</name>
</gene>
<dbReference type="Pfam" id="PF00248">
    <property type="entry name" value="Aldo_ket_red"/>
    <property type="match status" value="1"/>
</dbReference>
<evidence type="ECO:0000256" key="1">
    <source>
        <dbReference type="ARBA" id="ARBA00023002"/>
    </source>
</evidence>
<keyword evidence="1" id="KW-0560">Oxidoreductase</keyword>
<reference evidence="5" key="1">
    <citation type="submission" date="2024-04" db="EMBL/GenBank/DDBJ databases">
        <authorList>
            <person name="Shaw F."/>
            <person name="Minotto A."/>
        </authorList>
    </citation>
    <scope>NUCLEOTIDE SEQUENCE [LARGE SCALE GENOMIC DNA]</scope>
</reference>
<keyword evidence="5" id="KW-1185">Reference proteome</keyword>
<dbReference type="PANTHER" id="PTHR43625">
    <property type="entry name" value="AFLATOXIN B1 ALDEHYDE REDUCTASE"/>
    <property type="match status" value="1"/>
</dbReference>
<evidence type="ECO:0000313" key="4">
    <source>
        <dbReference type="EMBL" id="CAL1702795.1"/>
    </source>
</evidence>
<dbReference type="PRINTS" id="PR00069">
    <property type="entry name" value="ALDKETRDTASE"/>
</dbReference>
<dbReference type="InterPro" id="IPR020471">
    <property type="entry name" value="AKR"/>
</dbReference>
<feature type="signal peptide" evidence="2">
    <location>
        <begin position="1"/>
        <end position="23"/>
    </location>
</feature>
<dbReference type="Proteomes" id="UP001497453">
    <property type="component" value="Chromosome 2"/>
</dbReference>
<feature type="chain" id="PRO_5047162286" description="NADP-dependent oxidoreductase domain-containing protein" evidence="2">
    <location>
        <begin position="24"/>
        <end position="364"/>
    </location>
</feature>
<dbReference type="InterPro" id="IPR036812">
    <property type="entry name" value="NAD(P)_OxRdtase_dom_sf"/>
</dbReference>
<dbReference type="EMBL" id="OZ037945">
    <property type="protein sequence ID" value="CAL1702795.1"/>
    <property type="molecule type" value="Genomic_DNA"/>
</dbReference>
<dbReference type="Gene3D" id="3.20.20.100">
    <property type="entry name" value="NADP-dependent oxidoreductase domain"/>
    <property type="match status" value="1"/>
</dbReference>
<accession>A0ABP1D4H7</accession>
<name>A0ABP1D4H7_9APHY</name>
<evidence type="ECO:0000256" key="2">
    <source>
        <dbReference type="SAM" id="SignalP"/>
    </source>
</evidence>
<keyword evidence="2" id="KW-0732">Signal</keyword>
<dbReference type="SUPFAM" id="SSF51430">
    <property type="entry name" value="NAD(P)-linked oxidoreductase"/>
    <property type="match status" value="1"/>
</dbReference>
<feature type="domain" description="NADP-dependent oxidoreductase" evidence="3">
    <location>
        <begin position="41"/>
        <end position="336"/>
    </location>
</feature>
<proteinExistence type="predicted"/>
<organism evidence="4 5">
    <name type="scientific">Somion occarium</name>
    <dbReference type="NCBI Taxonomy" id="3059160"/>
    <lineage>
        <taxon>Eukaryota</taxon>
        <taxon>Fungi</taxon>
        <taxon>Dikarya</taxon>
        <taxon>Basidiomycota</taxon>
        <taxon>Agaricomycotina</taxon>
        <taxon>Agaricomycetes</taxon>
        <taxon>Polyporales</taxon>
        <taxon>Cerrenaceae</taxon>
        <taxon>Somion</taxon>
    </lineage>
</organism>
<protein>
    <recommendedName>
        <fullName evidence="3">NADP-dependent oxidoreductase domain-containing protein</fullName>
    </recommendedName>
</protein>
<evidence type="ECO:0000259" key="3">
    <source>
        <dbReference type="Pfam" id="PF00248"/>
    </source>
</evidence>
<evidence type="ECO:0000313" key="5">
    <source>
        <dbReference type="Proteomes" id="UP001497453"/>
    </source>
</evidence>